<sequence length="152" mass="16843">MALSQQLIANLEFSLADRCYKLACKSGLSFFSQLTRRLVQKAAQKGHPPTLLVFGQRLMNEGVTTRDRLLGAEYLMKAAQQGDAEAQWSLACFYERGCAPFLQNDAHAVTWYARAAEQGQAEARARLAQAYRAGELGLAKSEEKASLWEIQG</sequence>
<dbReference type="SUPFAM" id="SSF81901">
    <property type="entry name" value="HCP-like"/>
    <property type="match status" value="1"/>
</dbReference>
<name>A0ABW8PSZ5_9GAMM</name>
<comment type="caution">
    <text evidence="1">The sequence shown here is derived from an EMBL/GenBank/DDBJ whole genome shotgun (WGS) entry which is preliminary data.</text>
</comment>
<dbReference type="Gene3D" id="1.25.40.10">
    <property type="entry name" value="Tetratricopeptide repeat domain"/>
    <property type="match status" value="1"/>
</dbReference>
<organism evidence="1 2">
    <name type="scientific">Marinospirillum alkalitolerans</name>
    <dbReference type="NCBI Taxonomy" id="3123374"/>
    <lineage>
        <taxon>Bacteria</taxon>
        <taxon>Pseudomonadati</taxon>
        <taxon>Pseudomonadota</taxon>
        <taxon>Gammaproteobacteria</taxon>
        <taxon>Oceanospirillales</taxon>
        <taxon>Oceanospirillaceae</taxon>
        <taxon>Marinospirillum</taxon>
    </lineage>
</organism>
<proteinExistence type="predicted"/>
<protein>
    <submittedName>
        <fullName evidence="1">Sel1 repeat family protein</fullName>
    </submittedName>
</protein>
<dbReference type="PANTHER" id="PTHR11102">
    <property type="entry name" value="SEL-1-LIKE PROTEIN"/>
    <property type="match status" value="1"/>
</dbReference>
<evidence type="ECO:0000313" key="1">
    <source>
        <dbReference type="EMBL" id="MFK7159419.1"/>
    </source>
</evidence>
<dbReference type="EMBL" id="JBANFI010000001">
    <property type="protein sequence ID" value="MFK7159419.1"/>
    <property type="molecule type" value="Genomic_DNA"/>
</dbReference>
<dbReference type="PANTHER" id="PTHR11102:SF160">
    <property type="entry name" value="ERAD-ASSOCIATED E3 UBIQUITIN-PROTEIN LIGASE COMPONENT HRD3"/>
    <property type="match status" value="1"/>
</dbReference>
<gene>
    <name evidence="1" type="ORF">V6U78_00020</name>
</gene>
<accession>A0ABW8PSZ5</accession>
<keyword evidence="2" id="KW-1185">Reference proteome</keyword>
<evidence type="ECO:0000313" key="2">
    <source>
        <dbReference type="Proteomes" id="UP001621714"/>
    </source>
</evidence>
<dbReference type="InterPro" id="IPR011990">
    <property type="entry name" value="TPR-like_helical_dom_sf"/>
</dbReference>
<dbReference type="Proteomes" id="UP001621714">
    <property type="component" value="Unassembled WGS sequence"/>
</dbReference>
<reference evidence="1 2" key="1">
    <citation type="submission" date="2024-02" db="EMBL/GenBank/DDBJ databases">
        <title>Marinospirillum sp. MEB 164 isolated from Lonar lake sediment.</title>
        <authorList>
            <person name="Joshi A."/>
            <person name="Thite S."/>
        </authorList>
    </citation>
    <scope>NUCLEOTIDE SEQUENCE [LARGE SCALE GENOMIC DNA]</scope>
    <source>
        <strain evidence="1 2">MEB164</strain>
    </source>
</reference>
<dbReference type="InterPro" id="IPR050767">
    <property type="entry name" value="Sel1_AlgK"/>
</dbReference>
<dbReference type="Pfam" id="PF08238">
    <property type="entry name" value="Sel1"/>
    <property type="match status" value="3"/>
</dbReference>
<dbReference type="SMART" id="SM00671">
    <property type="entry name" value="SEL1"/>
    <property type="match status" value="2"/>
</dbReference>
<dbReference type="InterPro" id="IPR006597">
    <property type="entry name" value="Sel1-like"/>
</dbReference>
<dbReference type="RefSeq" id="WP_405335691.1">
    <property type="nucleotide sequence ID" value="NZ_JBANFI010000001.1"/>
</dbReference>